<dbReference type="RefSeq" id="WP_008717349.1">
    <property type="nucleotide sequence ID" value="NZ_JBBMFM010000090.1"/>
</dbReference>
<dbReference type="PANTHER" id="PTHR31297">
    <property type="entry name" value="GLUCAN ENDO-1,6-BETA-GLUCOSIDASE B"/>
    <property type="match status" value="1"/>
</dbReference>
<evidence type="ECO:0000259" key="4">
    <source>
        <dbReference type="Pfam" id="PF00150"/>
    </source>
</evidence>
<dbReference type="InterPro" id="IPR001547">
    <property type="entry name" value="Glyco_hydro_5"/>
</dbReference>
<dbReference type="PANTHER" id="PTHR31297:SF38">
    <property type="entry name" value="X8 DOMAIN-CONTAINING PROTEIN"/>
    <property type="match status" value="1"/>
</dbReference>
<keyword evidence="6" id="KW-1185">Reference proteome</keyword>
<gene>
    <name evidence="5" type="ORF">WMQ36_19450</name>
</gene>
<keyword evidence="2 3" id="KW-0326">Glycosidase</keyword>
<protein>
    <submittedName>
        <fullName evidence="5">Cellulase family glycosylhydrolase</fullName>
    </submittedName>
</protein>
<keyword evidence="1 3" id="KW-0378">Hydrolase</keyword>
<comment type="caution">
    <text evidence="5">The sequence shown here is derived from an EMBL/GenBank/DDBJ whole genome shotgun (WGS) entry which is preliminary data.</text>
</comment>
<dbReference type="InterPro" id="IPR017853">
    <property type="entry name" value="GH"/>
</dbReference>
<name>A0ABV1D9U4_9FIRM</name>
<dbReference type="InterPro" id="IPR050386">
    <property type="entry name" value="Glycosyl_hydrolase_5"/>
</dbReference>
<evidence type="ECO:0000256" key="2">
    <source>
        <dbReference type="ARBA" id="ARBA00023295"/>
    </source>
</evidence>
<evidence type="ECO:0000256" key="3">
    <source>
        <dbReference type="RuleBase" id="RU361153"/>
    </source>
</evidence>
<feature type="domain" description="Glycoside hydrolase family 5" evidence="4">
    <location>
        <begin position="56"/>
        <end position="342"/>
    </location>
</feature>
<evidence type="ECO:0000313" key="5">
    <source>
        <dbReference type="EMBL" id="MEQ2427146.1"/>
    </source>
</evidence>
<evidence type="ECO:0000256" key="1">
    <source>
        <dbReference type="ARBA" id="ARBA00022801"/>
    </source>
</evidence>
<dbReference type="SUPFAM" id="SSF51445">
    <property type="entry name" value="(Trans)glycosidases"/>
    <property type="match status" value="1"/>
</dbReference>
<accession>A0ABV1D9U4</accession>
<proteinExistence type="inferred from homology"/>
<organism evidence="5 6">
    <name type="scientific">Enterocloster hominis</name>
    <name type="common">ex Hitch et al. 2024</name>
    <dbReference type="NCBI Taxonomy" id="1917870"/>
    <lineage>
        <taxon>Bacteria</taxon>
        <taxon>Bacillati</taxon>
        <taxon>Bacillota</taxon>
        <taxon>Clostridia</taxon>
        <taxon>Lachnospirales</taxon>
        <taxon>Lachnospiraceae</taxon>
        <taxon>Enterocloster</taxon>
    </lineage>
</organism>
<dbReference type="Gene3D" id="3.20.20.80">
    <property type="entry name" value="Glycosidases"/>
    <property type="match status" value="1"/>
</dbReference>
<sequence>MDKIRGVNLGNWLVLEKWMQRRLFEGFDGNDETDFCTDLPEAEKRARLKVHRDTFITYEDIRNIKAYGMNLIRIPVPHFIFGDDPAWCEPYVGCIGYLDELFEWCRELNLKILIDLHTVPDSQNGFDNGGICGVCLWHKKPENIERALRVLEMLAGRYKDHPALYGIQLLNEPIEASMLEENLRKYRARDPERSAQSEAVPTGLLKDFYLEGYRRLRGYLDEDKAIVFHDGFRLKEWVGFMQGPEFKNIVFDTHIYDAMNGPAGRDSMPYSYYAGLLEEHAAELRFMRQFFPVIVGEWSLMHFVPEQETFSDLEQKMSYRLMADMQLQTWERNTDGWIFWSYKVIYPDNRTNPGWSLKDCIRKDWFPSEWSGI</sequence>
<dbReference type="EMBL" id="JBBMFM010000090">
    <property type="protein sequence ID" value="MEQ2427146.1"/>
    <property type="molecule type" value="Genomic_DNA"/>
</dbReference>
<dbReference type="Proteomes" id="UP001454086">
    <property type="component" value="Unassembled WGS sequence"/>
</dbReference>
<reference evidence="5 6" key="1">
    <citation type="submission" date="2024-03" db="EMBL/GenBank/DDBJ databases">
        <title>Human intestinal bacterial collection.</title>
        <authorList>
            <person name="Pauvert C."/>
            <person name="Hitch T.C.A."/>
            <person name="Clavel T."/>
        </authorList>
    </citation>
    <scope>NUCLEOTIDE SEQUENCE [LARGE SCALE GENOMIC DNA]</scope>
    <source>
        <strain evidence="5 6">CLA-SR-H021</strain>
    </source>
</reference>
<evidence type="ECO:0000313" key="6">
    <source>
        <dbReference type="Proteomes" id="UP001454086"/>
    </source>
</evidence>
<dbReference type="Pfam" id="PF00150">
    <property type="entry name" value="Cellulase"/>
    <property type="match status" value="1"/>
</dbReference>
<comment type="similarity">
    <text evidence="3">Belongs to the glycosyl hydrolase 5 (cellulase A) family.</text>
</comment>